<comment type="caution">
    <text evidence="2">The sequence shown here is derived from an EMBL/GenBank/DDBJ whole genome shotgun (WGS) entry which is preliminary data.</text>
</comment>
<evidence type="ECO:0000313" key="3">
    <source>
        <dbReference type="Proteomes" id="UP001497472"/>
    </source>
</evidence>
<sequence length="664" mass="75636">MKSPVQVRRKDNKTSSWNCKTSKKFQQGLKQEQNLTNQVRQSNQDFNSYNTQGIGFIEGSKKLETISNGITNYTNDYIQGARNTFEKIKPPKSKSFFNAPNENNNSPKLIYSEKNKHRSKAIFYKDICVTGEKIALWKKLKNNMSSLTSTVNDLKIKLSNQSVTKKNMRAKTKQSIGGNKSTKHVPFYQRIWNYYCKVNSSKIPACPNLPLLQFPDIPNCRSFVNGCCTSAEIIHKLYYSNSCKCVFDADDLDINLPKANSCKVPEGLCQDAHTEISDHKTLKDVSIQCLDQETKAQCTNEIVVEHKCVSSQYYSDKGCGDTIKDLSETCPKSKCFLPFLKKNTGSLRVHGKHLFKRIHKSSRQNKNVRYTQTRVSDNIVNYKNKTCSTVGPKKVKSAGVQITLECNHARNPQLTKKVGVKKILSHKSCSEKPIPLKHETKGTQCSPDKKSKFAEEKDKQKPRTMFWSRKASQDCNCNDFVTVINHKPTKHKKSGKKAPQKPLYPRKKLISICTQCPEKLKDCSNLGRNDKHKVLRRTVSVEKSEYVVTTKKGKSTFKTIGVQCTKARRKVNTNTVYTSKSCNNLLNTSQLLTVGTQRNTIDFVQRRLRLKKRANWSFFNMRSQKLGVVREDLIIIAIKCSRKQYAAFPLNMRIDAGRVLTQNA</sequence>
<accession>A0AAV1JVI0</accession>
<protein>
    <submittedName>
        <fullName evidence="2">Uncharacterized protein</fullName>
    </submittedName>
</protein>
<gene>
    <name evidence="2" type="ORF">LNINA_LOCUS11905</name>
</gene>
<proteinExistence type="predicted"/>
<feature type="region of interest" description="Disordered" evidence="1">
    <location>
        <begin position="433"/>
        <end position="463"/>
    </location>
</feature>
<name>A0AAV1JVI0_9NEOP</name>
<keyword evidence="3" id="KW-1185">Reference proteome</keyword>
<dbReference type="Proteomes" id="UP001497472">
    <property type="component" value="Unassembled WGS sequence"/>
</dbReference>
<reference evidence="2 3" key="1">
    <citation type="submission" date="2023-11" db="EMBL/GenBank/DDBJ databases">
        <authorList>
            <person name="Okamura Y."/>
        </authorList>
    </citation>
    <scope>NUCLEOTIDE SEQUENCE [LARGE SCALE GENOMIC DNA]</scope>
</reference>
<dbReference type="AlphaFoldDB" id="A0AAV1JVI0"/>
<evidence type="ECO:0000313" key="2">
    <source>
        <dbReference type="EMBL" id="CAK1552877.1"/>
    </source>
</evidence>
<dbReference type="EMBL" id="CAVLEF010000163">
    <property type="protein sequence ID" value="CAK1552877.1"/>
    <property type="molecule type" value="Genomic_DNA"/>
</dbReference>
<feature type="compositionally biased region" description="Basic and acidic residues" evidence="1">
    <location>
        <begin position="433"/>
        <end position="461"/>
    </location>
</feature>
<organism evidence="2 3">
    <name type="scientific">Leptosia nina</name>
    <dbReference type="NCBI Taxonomy" id="320188"/>
    <lineage>
        <taxon>Eukaryota</taxon>
        <taxon>Metazoa</taxon>
        <taxon>Ecdysozoa</taxon>
        <taxon>Arthropoda</taxon>
        <taxon>Hexapoda</taxon>
        <taxon>Insecta</taxon>
        <taxon>Pterygota</taxon>
        <taxon>Neoptera</taxon>
        <taxon>Endopterygota</taxon>
        <taxon>Lepidoptera</taxon>
        <taxon>Glossata</taxon>
        <taxon>Ditrysia</taxon>
        <taxon>Papilionoidea</taxon>
        <taxon>Pieridae</taxon>
        <taxon>Pierinae</taxon>
        <taxon>Leptosia</taxon>
    </lineage>
</organism>
<evidence type="ECO:0000256" key="1">
    <source>
        <dbReference type="SAM" id="MobiDB-lite"/>
    </source>
</evidence>